<sequence length="312" mass="35663">MWAAYGASLTNGRGSWVQVVGDYLKMEKIELFHPFYSFDECNHFLEILRPILEDTDPVVALLALEGLYRVENEVRRCQFTKPLDDLAKAILRKWRNESSSFRAYAGVFKKVPNILKSLTIFKTLEVPLFVDDYGKKRLLSSYGEEIQNVVINENTEIAHVTHSEEAKSIKEAKELKGSERKNIVTGCWFGLWDAQNPKSVYGSKAFTTTLNALGVRGLDQGEIVEYKNEVNVILYATNDEGFDNLKKPTDQAVKSENENAYVKVSIFVPTEFLPKNGFQFMGAIRGPFEVSHDDSFCVREKRERDYECPDRD</sequence>
<comment type="caution">
    <text evidence="1">The sequence shown here is derived from an EMBL/GenBank/DDBJ whole genome shotgun (WGS) entry which is preliminary data.</text>
</comment>
<proteinExistence type="predicted"/>
<dbReference type="EMBL" id="LSMT01000488">
    <property type="protein sequence ID" value="PFX17227.1"/>
    <property type="molecule type" value="Genomic_DNA"/>
</dbReference>
<keyword evidence="2" id="KW-1185">Reference proteome</keyword>
<organism evidence="1 2">
    <name type="scientific">Stylophora pistillata</name>
    <name type="common">Smooth cauliflower coral</name>
    <dbReference type="NCBI Taxonomy" id="50429"/>
    <lineage>
        <taxon>Eukaryota</taxon>
        <taxon>Metazoa</taxon>
        <taxon>Cnidaria</taxon>
        <taxon>Anthozoa</taxon>
        <taxon>Hexacorallia</taxon>
        <taxon>Scleractinia</taxon>
        <taxon>Astrocoeniina</taxon>
        <taxon>Pocilloporidae</taxon>
        <taxon>Stylophora</taxon>
    </lineage>
</organism>
<reference evidence="2" key="1">
    <citation type="journal article" date="2017" name="bioRxiv">
        <title>Comparative analysis of the genomes of Stylophora pistillata and Acropora digitifera provides evidence for extensive differences between species of corals.</title>
        <authorList>
            <person name="Voolstra C.R."/>
            <person name="Li Y."/>
            <person name="Liew Y.J."/>
            <person name="Baumgarten S."/>
            <person name="Zoccola D."/>
            <person name="Flot J.-F."/>
            <person name="Tambutte S."/>
            <person name="Allemand D."/>
            <person name="Aranda M."/>
        </authorList>
    </citation>
    <scope>NUCLEOTIDE SEQUENCE [LARGE SCALE GENOMIC DNA]</scope>
</reference>
<evidence type="ECO:0000313" key="1">
    <source>
        <dbReference type="EMBL" id="PFX17227.1"/>
    </source>
</evidence>
<accession>A0A2B4RLJ6</accession>
<dbReference type="Proteomes" id="UP000225706">
    <property type="component" value="Unassembled WGS sequence"/>
</dbReference>
<evidence type="ECO:0000313" key="2">
    <source>
        <dbReference type="Proteomes" id="UP000225706"/>
    </source>
</evidence>
<protein>
    <submittedName>
        <fullName evidence="1">Uncharacterized protein</fullName>
    </submittedName>
</protein>
<gene>
    <name evidence="1" type="ORF">AWC38_SpisGene18457</name>
</gene>
<name>A0A2B4RLJ6_STYPI</name>
<dbReference type="AlphaFoldDB" id="A0A2B4RLJ6"/>
<dbReference type="OrthoDB" id="5958034at2759"/>